<evidence type="ECO:0000313" key="3">
    <source>
        <dbReference type="Proteomes" id="UP001163046"/>
    </source>
</evidence>
<organism evidence="2 3">
    <name type="scientific">Desmophyllum pertusum</name>
    <dbReference type="NCBI Taxonomy" id="174260"/>
    <lineage>
        <taxon>Eukaryota</taxon>
        <taxon>Metazoa</taxon>
        <taxon>Cnidaria</taxon>
        <taxon>Anthozoa</taxon>
        <taxon>Hexacorallia</taxon>
        <taxon>Scleractinia</taxon>
        <taxon>Caryophylliina</taxon>
        <taxon>Caryophylliidae</taxon>
        <taxon>Desmophyllum</taxon>
    </lineage>
</organism>
<reference evidence="2" key="1">
    <citation type="submission" date="2023-01" db="EMBL/GenBank/DDBJ databases">
        <title>Genome assembly of the deep-sea coral Lophelia pertusa.</title>
        <authorList>
            <person name="Herrera S."/>
            <person name="Cordes E."/>
        </authorList>
    </citation>
    <scope>NUCLEOTIDE SEQUENCE</scope>
    <source>
        <strain evidence="2">USNM1676648</strain>
        <tissue evidence="2">Polyp</tissue>
    </source>
</reference>
<protein>
    <submittedName>
        <fullName evidence="2">Uncharacterized protein</fullName>
    </submittedName>
</protein>
<comment type="caution">
    <text evidence="2">The sequence shown here is derived from an EMBL/GenBank/DDBJ whole genome shotgun (WGS) entry which is preliminary data.</text>
</comment>
<gene>
    <name evidence="2" type="ORF">OS493_032784</name>
</gene>
<name>A0A9W9ZL78_9CNID</name>
<dbReference type="EMBL" id="MU825914">
    <property type="protein sequence ID" value="KAJ7382823.1"/>
    <property type="molecule type" value="Genomic_DNA"/>
</dbReference>
<feature type="region of interest" description="Disordered" evidence="1">
    <location>
        <begin position="68"/>
        <end position="96"/>
    </location>
</feature>
<dbReference type="Proteomes" id="UP001163046">
    <property type="component" value="Unassembled WGS sequence"/>
</dbReference>
<dbReference type="AlphaFoldDB" id="A0A9W9ZL78"/>
<evidence type="ECO:0000256" key="1">
    <source>
        <dbReference type="SAM" id="MobiDB-lite"/>
    </source>
</evidence>
<sequence>MTLKLTFAPVKKHVFRKRTAPGKFARVRRKIFAEHVEFVVRSEQEKEEVDEMGVRPLGLFASQEEVRSETAHVLPEATQVSPSQSGCPQVRPQESD</sequence>
<evidence type="ECO:0000313" key="2">
    <source>
        <dbReference type="EMBL" id="KAJ7382823.1"/>
    </source>
</evidence>
<feature type="compositionally biased region" description="Polar residues" evidence="1">
    <location>
        <begin position="78"/>
        <end position="87"/>
    </location>
</feature>
<accession>A0A9W9ZL78</accession>
<keyword evidence="3" id="KW-1185">Reference proteome</keyword>
<proteinExistence type="predicted"/>